<dbReference type="STRING" id="1032488.HMPREF9371_2168"/>
<evidence type="ECO:0000313" key="2">
    <source>
        <dbReference type="Proteomes" id="UP000003019"/>
    </source>
</evidence>
<organism evidence="1 2">
    <name type="scientific">Neisseria shayeganii 871</name>
    <dbReference type="NCBI Taxonomy" id="1032488"/>
    <lineage>
        <taxon>Bacteria</taxon>
        <taxon>Pseudomonadati</taxon>
        <taxon>Pseudomonadota</taxon>
        <taxon>Betaproteobacteria</taxon>
        <taxon>Neisseriales</taxon>
        <taxon>Neisseriaceae</taxon>
        <taxon>Neisseria</taxon>
    </lineage>
</organism>
<sequence>MSRRRGGEKDILAGFAGLPGAAQSKKQGVNCVFVVKARILL</sequence>
<gene>
    <name evidence="1" type="ORF">HMPREF9371_2168</name>
</gene>
<reference evidence="1 2" key="1">
    <citation type="submission" date="2011-05" db="EMBL/GenBank/DDBJ databases">
        <authorList>
            <person name="Muzny D."/>
            <person name="Qin X."/>
            <person name="Deng J."/>
            <person name="Jiang H."/>
            <person name="Liu Y."/>
            <person name="Qu J."/>
            <person name="Song X.-Z."/>
            <person name="Zhang L."/>
            <person name="Thornton R."/>
            <person name="Coyle M."/>
            <person name="Francisco L."/>
            <person name="Jackson L."/>
            <person name="Javaid M."/>
            <person name="Korchina V."/>
            <person name="Kovar C."/>
            <person name="Mata R."/>
            <person name="Mathew T."/>
            <person name="Ngo R."/>
            <person name="Nguyen L."/>
            <person name="Nguyen N."/>
            <person name="Okwuonu G."/>
            <person name="Ongeri F."/>
            <person name="Pham C."/>
            <person name="Simmons D."/>
            <person name="Wilczek-Boney K."/>
            <person name="Hale W."/>
            <person name="Jakkamsetti A."/>
            <person name="Pham P."/>
            <person name="Ruth R."/>
            <person name="San Lucas F."/>
            <person name="Warren J."/>
            <person name="Zhang J."/>
            <person name="Zhao Z."/>
            <person name="Zhou C."/>
            <person name="Zhu D."/>
            <person name="Lee S."/>
            <person name="Bess C."/>
            <person name="Blankenburg K."/>
            <person name="Forbes L."/>
            <person name="Fu Q."/>
            <person name="Gubbala S."/>
            <person name="Hirani K."/>
            <person name="Jayaseelan J.C."/>
            <person name="Lara F."/>
            <person name="Munidasa M."/>
            <person name="Palculict T."/>
            <person name="Patil S."/>
            <person name="Pu L.-L."/>
            <person name="Saada N."/>
            <person name="Tang L."/>
            <person name="Weissenberger G."/>
            <person name="Zhu Y."/>
            <person name="Hemphill L."/>
            <person name="Shang Y."/>
            <person name="Youmans B."/>
            <person name="Ayvaz T."/>
            <person name="Ross M."/>
            <person name="Santibanez J."/>
            <person name="Aqrawi P."/>
            <person name="Gross S."/>
            <person name="Joshi V."/>
            <person name="Fowler G."/>
            <person name="Nazareth L."/>
            <person name="Reid J."/>
            <person name="Worley K."/>
            <person name="Petrosino J."/>
            <person name="Highlander S."/>
            <person name="Gibbs R."/>
        </authorList>
    </citation>
    <scope>NUCLEOTIDE SEQUENCE [LARGE SCALE GENOMIC DNA]</scope>
    <source>
        <strain evidence="1 2">871</strain>
    </source>
</reference>
<dbReference type="AlphaFoldDB" id="G4CKM8"/>
<proteinExistence type="predicted"/>
<accession>G4CKM8</accession>
<evidence type="ECO:0000313" key="1">
    <source>
        <dbReference type="EMBL" id="EGY51561.1"/>
    </source>
</evidence>
<name>G4CKM8_9NEIS</name>
<keyword evidence="2" id="KW-1185">Reference proteome</keyword>
<dbReference type="EMBL" id="AGAY01000074">
    <property type="protein sequence ID" value="EGY51561.1"/>
    <property type="molecule type" value="Genomic_DNA"/>
</dbReference>
<comment type="caution">
    <text evidence="1">The sequence shown here is derived from an EMBL/GenBank/DDBJ whole genome shotgun (WGS) entry which is preliminary data.</text>
</comment>
<dbReference type="HOGENOM" id="CLU_3273264_0_0_4"/>
<dbReference type="Proteomes" id="UP000003019">
    <property type="component" value="Unassembled WGS sequence"/>
</dbReference>
<protein>
    <submittedName>
        <fullName evidence="1">Uncharacterized protein</fullName>
    </submittedName>
</protein>